<evidence type="ECO:0000313" key="2">
    <source>
        <dbReference type="Proteomes" id="UP000006729"/>
    </source>
</evidence>
<accession>A0ACC0SI95</accession>
<organism evidence="1 2">
    <name type="scientific">Populus trichocarpa</name>
    <name type="common">Western balsam poplar</name>
    <name type="synonym">Populus balsamifera subsp. trichocarpa</name>
    <dbReference type="NCBI Taxonomy" id="3694"/>
    <lineage>
        <taxon>Eukaryota</taxon>
        <taxon>Viridiplantae</taxon>
        <taxon>Streptophyta</taxon>
        <taxon>Embryophyta</taxon>
        <taxon>Tracheophyta</taxon>
        <taxon>Spermatophyta</taxon>
        <taxon>Magnoliopsida</taxon>
        <taxon>eudicotyledons</taxon>
        <taxon>Gunneridae</taxon>
        <taxon>Pentapetalae</taxon>
        <taxon>rosids</taxon>
        <taxon>fabids</taxon>
        <taxon>Malpighiales</taxon>
        <taxon>Salicaceae</taxon>
        <taxon>Saliceae</taxon>
        <taxon>Populus</taxon>
    </lineage>
</organism>
<evidence type="ECO:0000313" key="1">
    <source>
        <dbReference type="EMBL" id="KAI9388919.1"/>
    </source>
</evidence>
<comment type="caution">
    <text evidence="1">The sequence shown here is derived from an EMBL/GenBank/DDBJ whole genome shotgun (WGS) entry which is preliminary data.</text>
</comment>
<gene>
    <name evidence="1" type="ORF">POPTR_009G136501v4</name>
</gene>
<dbReference type="Proteomes" id="UP000006729">
    <property type="component" value="Chromosome 9"/>
</dbReference>
<proteinExistence type="predicted"/>
<dbReference type="EMBL" id="CM009298">
    <property type="protein sequence ID" value="KAI9388919.1"/>
    <property type="molecule type" value="Genomic_DNA"/>
</dbReference>
<sequence>MQTLTVGVGDIGVCEDPLYSYYNRLHYELTPVEVHSEESAMIAMYLQNKHAATRSQYPADIDKIFRVSREGENERNRALILETWLSYYMQKNDVDKLPRGKLSTKGVGGTAPNLSDAKTLDDGAVVPLGKPEEQQGSKVEQTKVICGAISNIVYNVDQIRMR</sequence>
<keyword evidence="2" id="KW-1185">Reference proteome</keyword>
<protein>
    <submittedName>
        <fullName evidence="1">Uncharacterized protein</fullName>
    </submittedName>
</protein>
<reference evidence="1 2" key="1">
    <citation type="journal article" date="2006" name="Science">
        <title>The genome of black cottonwood, Populus trichocarpa (Torr. &amp; Gray).</title>
        <authorList>
            <person name="Tuskan G.A."/>
            <person name="Difazio S."/>
            <person name="Jansson S."/>
            <person name="Bohlmann J."/>
            <person name="Grigoriev I."/>
            <person name="Hellsten U."/>
            <person name="Putnam N."/>
            <person name="Ralph S."/>
            <person name="Rombauts S."/>
            <person name="Salamov A."/>
            <person name="Schein J."/>
            <person name="Sterck L."/>
            <person name="Aerts A."/>
            <person name="Bhalerao R.R."/>
            <person name="Bhalerao R.P."/>
            <person name="Blaudez D."/>
            <person name="Boerjan W."/>
            <person name="Brun A."/>
            <person name="Brunner A."/>
            <person name="Busov V."/>
            <person name="Campbell M."/>
            <person name="Carlson J."/>
            <person name="Chalot M."/>
            <person name="Chapman J."/>
            <person name="Chen G.L."/>
            <person name="Cooper D."/>
            <person name="Coutinho P.M."/>
            <person name="Couturier J."/>
            <person name="Covert S."/>
            <person name="Cronk Q."/>
            <person name="Cunningham R."/>
            <person name="Davis J."/>
            <person name="Degroeve S."/>
            <person name="Dejardin A."/>
            <person name="Depamphilis C."/>
            <person name="Detter J."/>
            <person name="Dirks B."/>
            <person name="Dubchak I."/>
            <person name="Duplessis S."/>
            <person name="Ehlting J."/>
            <person name="Ellis B."/>
            <person name="Gendler K."/>
            <person name="Goodstein D."/>
            <person name="Gribskov M."/>
            <person name="Grimwood J."/>
            <person name="Groover A."/>
            <person name="Gunter L."/>
            <person name="Hamberger B."/>
            <person name="Heinze B."/>
            <person name="Helariutta Y."/>
            <person name="Henrissat B."/>
            <person name="Holligan D."/>
            <person name="Holt R."/>
            <person name="Huang W."/>
            <person name="Islam-Faridi N."/>
            <person name="Jones S."/>
            <person name="Jones-Rhoades M."/>
            <person name="Jorgensen R."/>
            <person name="Joshi C."/>
            <person name="Kangasjarvi J."/>
            <person name="Karlsson J."/>
            <person name="Kelleher C."/>
            <person name="Kirkpatrick R."/>
            <person name="Kirst M."/>
            <person name="Kohler A."/>
            <person name="Kalluri U."/>
            <person name="Larimer F."/>
            <person name="Leebens-Mack J."/>
            <person name="Leple J.C."/>
            <person name="Locascio P."/>
            <person name="Lou Y."/>
            <person name="Lucas S."/>
            <person name="Martin F."/>
            <person name="Montanini B."/>
            <person name="Napoli C."/>
            <person name="Nelson D.R."/>
            <person name="Nelson C."/>
            <person name="Nieminen K."/>
            <person name="Nilsson O."/>
            <person name="Pereda V."/>
            <person name="Peter G."/>
            <person name="Philippe R."/>
            <person name="Pilate G."/>
            <person name="Poliakov A."/>
            <person name="Razumovskaya J."/>
            <person name="Richardson P."/>
            <person name="Rinaldi C."/>
            <person name="Ritland K."/>
            <person name="Rouze P."/>
            <person name="Ryaboy D."/>
            <person name="Schmutz J."/>
            <person name="Schrader J."/>
            <person name="Segerman B."/>
            <person name="Shin H."/>
            <person name="Siddiqui A."/>
            <person name="Sterky F."/>
            <person name="Terry A."/>
            <person name="Tsai C.J."/>
            <person name="Uberbacher E."/>
            <person name="Unneberg P."/>
            <person name="Vahala J."/>
            <person name="Wall K."/>
            <person name="Wessler S."/>
            <person name="Yang G."/>
            <person name="Yin T."/>
            <person name="Douglas C."/>
            <person name="Marra M."/>
            <person name="Sandberg G."/>
            <person name="Van de Peer Y."/>
            <person name="Rokhsar D."/>
        </authorList>
    </citation>
    <scope>NUCLEOTIDE SEQUENCE [LARGE SCALE GENOMIC DNA]</scope>
    <source>
        <strain evidence="2">cv. Nisqually</strain>
    </source>
</reference>
<name>A0ACC0SI95_POPTR</name>